<dbReference type="OrthoDB" id="10604889at2759"/>
<evidence type="ECO:0000256" key="1">
    <source>
        <dbReference type="SAM" id="Coils"/>
    </source>
</evidence>
<feature type="compositionally biased region" description="Basic residues" evidence="2">
    <location>
        <begin position="350"/>
        <end position="362"/>
    </location>
</feature>
<dbReference type="AlphaFoldDB" id="E4X8Z6"/>
<sequence>MNRSFAPLKSASSSKTTPMSMQATEAKIPISKDQHESIQEELLKDAEFAFFFREIEEDKKRLADMMNEIKSNLELISKIAAKKAALQDIQMALARGEVLHYEDQAIWDEGEARIVAELQEKKELDRKMRKEKLEIKTMIERNQNDLQKFCLESLGSSFSFEKSGRYYKIGRGAVDLQQPLGESLREVGMAFRSLLTDVERLRSLKYNDALEIIMRYEKAVGPHHKDLHSIQEVLKQMRDNVEMSRYSWCLAVRCLCDEMLLSDFIRTVDSITTSEEGSQDMGNSLNEQREFFQLMDQGRCRAQMQMKRVKEFNQMRNFFSEEEHQKFGTLVPVVPNTQRNKKQSGNNKRGGQKHNKFQKKPGHFSGEKRPAFKNGNKNDSPQAKRPHKKNKDGFRPVTDQK</sequence>
<dbReference type="EMBL" id="FN653030">
    <property type="protein sequence ID" value="CBY18925.1"/>
    <property type="molecule type" value="Genomic_DNA"/>
</dbReference>
<keyword evidence="1" id="KW-0175">Coiled coil</keyword>
<feature type="region of interest" description="Disordered" evidence="2">
    <location>
        <begin position="1"/>
        <end position="22"/>
    </location>
</feature>
<accession>E4X8Z6</accession>
<feature type="region of interest" description="Disordered" evidence="2">
    <location>
        <begin position="329"/>
        <end position="401"/>
    </location>
</feature>
<organism evidence="3">
    <name type="scientific">Oikopleura dioica</name>
    <name type="common">Tunicate</name>
    <dbReference type="NCBI Taxonomy" id="34765"/>
    <lineage>
        <taxon>Eukaryota</taxon>
        <taxon>Metazoa</taxon>
        <taxon>Chordata</taxon>
        <taxon>Tunicata</taxon>
        <taxon>Appendicularia</taxon>
        <taxon>Copelata</taxon>
        <taxon>Oikopleuridae</taxon>
        <taxon>Oikopleura</taxon>
    </lineage>
</organism>
<reference evidence="3" key="1">
    <citation type="journal article" date="2010" name="Science">
        <title>Plasticity of animal genome architecture unmasked by rapid evolution of a pelagic tunicate.</title>
        <authorList>
            <person name="Denoeud F."/>
            <person name="Henriet S."/>
            <person name="Mungpakdee S."/>
            <person name="Aury J.M."/>
            <person name="Da Silva C."/>
            <person name="Brinkmann H."/>
            <person name="Mikhaleva J."/>
            <person name="Olsen L.C."/>
            <person name="Jubin C."/>
            <person name="Canestro C."/>
            <person name="Bouquet J.M."/>
            <person name="Danks G."/>
            <person name="Poulain J."/>
            <person name="Campsteijn C."/>
            <person name="Adamski M."/>
            <person name="Cross I."/>
            <person name="Yadetie F."/>
            <person name="Muffato M."/>
            <person name="Louis A."/>
            <person name="Butcher S."/>
            <person name="Tsagkogeorga G."/>
            <person name="Konrad A."/>
            <person name="Singh S."/>
            <person name="Jensen M.F."/>
            <person name="Cong E.H."/>
            <person name="Eikeseth-Otteraa H."/>
            <person name="Noel B."/>
            <person name="Anthouard V."/>
            <person name="Porcel B.M."/>
            <person name="Kachouri-Lafond R."/>
            <person name="Nishino A."/>
            <person name="Ugolini M."/>
            <person name="Chourrout P."/>
            <person name="Nishida H."/>
            <person name="Aasland R."/>
            <person name="Huzurbazar S."/>
            <person name="Westhof E."/>
            <person name="Delsuc F."/>
            <person name="Lehrach H."/>
            <person name="Reinhardt R."/>
            <person name="Weissenbach J."/>
            <person name="Roy S.W."/>
            <person name="Artiguenave F."/>
            <person name="Postlethwait J.H."/>
            <person name="Manak J.R."/>
            <person name="Thompson E.M."/>
            <person name="Jaillon O."/>
            <person name="Du Pasquier L."/>
            <person name="Boudinot P."/>
            <person name="Liberles D.A."/>
            <person name="Volff J.N."/>
            <person name="Philippe H."/>
            <person name="Lenhard B."/>
            <person name="Roest Crollius H."/>
            <person name="Wincker P."/>
            <person name="Chourrout D."/>
        </authorList>
    </citation>
    <scope>NUCLEOTIDE SEQUENCE [LARGE SCALE GENOMIC DNA]</scope>
</reference>
<evidence type="ECO:0000313" key="3">
    <source>
        <dbReference type="EMBL" id="CBY18925.1"/>
    </source>
</evidence>
<dbReference type="Proteomes" id="UP000001307">
    <property type="component" value="Unassembled WGS sequence"/>
</dbReference>
<name>E4X8Z6_OIKDI</name>
<evidence type="ECO:0000313" key="4">
    <source>
        <dbReference type="Proteomes" id="UP000001307"/>
    </source>
</evidence>
<protein>
    <submittedName>
        <fullName evidence="3">Uncharacterized protein</fullName>
    </submittedName>
</protein>
<feature type="compositionally biased region" description="Polar residues" evidence="2">
    <location>
        <begin position="10"/>
        <end position="22"/>
    </location>
</feature>
<evidence type="ECO:0000256" key="2">
    <source>
        <dbReference type="SAM" id="MobiDB-lite"/>
    </source>
</evidence>
<dbReference type="InParanoid" id="E4X8Z6"/>
<proteinExistence type="predicted"/>
<feature type="compositionally biased region" description="Polar residues" evidence="2">
    <location>
        <begin position="335"/>
        <end position="349"/>
    </location>
</feature>
<feature type="compositionally biased region" description="Basic and acidic residues" evidence="2">
    <location>
        <begin position="391"/>
        <end position="401"/>
    </location>
</feature>
<feature type="coiled-coil region" evidence="1">
    <location>
        <begin position="114"/>
        <end position="141"/>
    </location>
</feature>
<gene>
    <name evidence="3" type="ORF">GSOID_T00004343001</name>
</gene>
<keyword evidence="4" id="KW-1185">Reference proteome</keyword>